<dbReference type="OMA" id="MNWKKIP"/>
<dbReference type="HOGENOM" id="CLU_1877585_0_0_1"/>
<organism evidence="3">
    <name type="scientific">Drosophila persimilis</name>
    <name type="common">Fruit fly</name>
    <dbReference type="NCBI Taxonomy" id="7234"/>
    <lineage>
        <taxon>Eukaryota</taxon>
        <taxon>Metazoa</taxon>
        <taxon>Ecdysozoa</taxon>
        <taxon>Arthropoda</taxon>
        <taxon>Hexapoda</taxon>
        <taxon>Insecta</taxon>
        <taxon>Pterygota</taxon>
        <taxon>Neoptera</taxon>
        <taxon>Endopterygota</taxon>
        <taxon>Diptera</taxon>
        <taxon>Brachycera</taxon>
        <taxon>Muscomorpha</taxon>
        <taxon>Ephydroidea</taxon>
        <taxon>Drosophilidae</taxon>
        <taxon>Drosophila</taxon>
        <taxon>Sophophora</taxon>
    </lineage>
</organism>
<feature type="region of interest" description="Disordered" evidence="1">
    <location>
        <begin position="59"/>
        <end position="136"/>
    </location>
</feature>
<protein>
    <submittedName>
        <fullName evidence="2">GL19768</fullName>
    </submittedName>
</protein>
<feature type="compositionally biased region" description="Basic and acidic residues" evidence="1">
    <location>
        <begin position="59"/>
        <end position="129"/>
    </location>
</feature>
<evidence type="ECO:0000313" key="2">
    <source>
        <dbReference type="EMBL" id="EDW27893.1"/>
    </source>
</evidence>
<gene>
    <name evidence="2" type="primary">Dper\GL19768</name>
    <name evidence="2" type="ORF">Dper_GL19768</name>
</gene>
<reference evidence="2 3" key="1">
    <citation type="journal article" date="2007" name="Nature">
        <title>Evolution of genes and genomes on the Drosophila phylogeny.</title>
        <authorList>
            <consortium name="Drosophila 12 Genomes Consortium"/>
            <person name="Clark A.G."/>
            <person name="Eisen M.B."/>
            <person name="Smith D.R."/>
            <person name="Bergman C.M."/>
            <person name="Oliver B."/>
            <person name="Markow T.A."/>
            <person name="Kaufman T.C."/>
            <person name="Kellis M."/>
            <person name="Gelbart W."/>
            <person name="Iyer V.N."/>
            <person name="Pollard D.A."/>
            <person name="Sackton T.B."/>
            <person name="Larracuente A.M."/>
            <person name="Singh N.D."/>
            <person name="Abad J.P."/>
            <person name="Abt D.N."/>
            <person name="Adryan B."/>
            <person name="Aguade M."/>
            <person name="Akashi H."/>
            <person name="Anderson W.W."/>
            <person name="Aquadro C.F."/>
            <person name="Ardell D.H."/>
            <person name="Arguello R."/>
            <person name="Artieri C.G."/>
            <person name="Barbash D.A."/>
            <person name="Barker D."/>
            <person name="Barsanti P."/>
            <person name="Batterham P."/>
            <person name="Batzoglou S."/>
            <person name="Begun D."/>
            <person name="Bhutkar A."/>
            <person name="Blanco E."/>
            <person name="Bosak S.A."/>
            <person name="Bradley R.K."/>
            <person name="Brand A.D."/>
            <person name="Brent M.R."/>
            <person name="Brooks A.N."/>
            <person name="Brown R.H."/>
            <person name="Butlin R.K."/>
            <person name="Caggese C."/>
            <person name="Calvi B.R."/>
            <person name="Bernardo de Carvalho A."/>
            <person name="Caspi A."/>
            <person name="Castrezana S."/>
            <person name="Celniker S.E."/>
            <person name="Chang J.L."/>
            <person name="Chapple C."/>
            <person name="Chatterji S."/>
            <person name="Chinwalla A."/>
            <person name="Civetta A."/>
            <person name="Clifton S.W."/>
            <person name="Comeron J.M."/>
            <person name="Costello J.C."/>
            <person name="Coyne J.A."/>
            <person name="Daub J."/>
            <person name="David R.G."/>
            <person name="Delcher A.L."/>
            <person name="Delehaunty K."/>
            <person name="Do C.B."/>
            <person name="Ebling H."/>
            <person name="Edwards K."/>
            <person name="Eickbush T."/>
            <person name="Evans J.D."/>
            <person name="Filipski A."/>
            <person name="Findeiss S."/>
            <person name="Freyhult E."/>
            <person name="Fulton L."/>
            <person name="Fulton R."/>
            <person name="Garcia A.C."/>
            <person name="Gardiner A."/>
            <person name="Garfield D.A."/>
            <person name="Garvin B.E."/>
            <person name="Gibson G."/>
            <person name="Gilbert D."/>
            <person name="Gnerre S."/>
            <person name="Godfrey J."/>
            <person name="Good R."/>
            <person name="Gotea V."/>
            <person name="Gravely B."/>
            <person name="Greenberg A.J."/>
            <person name="Griffiths-Jones S."/>
            <person name="Gross S."/>
            <person name="Guigo R."/>
            <person name="Gustafson E.A."/>
            <person name="Haerty W."/>
            <person name="Hahn M.W."/>
            <person name="Halligan D.L."/>
            <person name="Halpern A.L."/>
            <person name="Halter G.M."/>
            <person name="Han M.V."/>
            <person name="Heger A."/>
            <person name="Hillier L."/>
            <person name="Hinrichs A.S."/>
            <person name="Holmes I."/>
            <person name="Hoskins R.A."/>
            <person name="Hubisz M.J."/>
            <person name="Hultmark D."/>
            <person name="Huntley M.A."/>
            <person name="Jaffe D.B."/>
            <person name="Jagadeeshan S."/>
            <person name="Jeck W.R."/>
            <person name="Johnson J."/>
            <person name="Jones C.D."/>
            <person name="Jordan W.C."/>
            <person name="Karpen G.H."/>
            <person name="Kataoka E."/>
            <person name="Keightley P.D."/>
            <person name="Kheradpour P."/>
            <person name="Kirkness E.F."/>
            <person name="Koerich L.B."/>
            <person name="Kristiansen K."/>
            <person name="Kudrna D."/>
            <person name="Kulathinal R.J."/>
            <person name="Kumar S."/>
            <person name="Kwok R."/>
            <person name="Lander E."/>
            <person name="Langley C.H."/>
            <person name="Lapoint R."/>
            <person name="Lazzaro B.P."/>
            <person name="Lee S.J."/>
            <person name="Levesque L."/>
            <person name="Li R."/>
            <person name="Lin C.F."/>
            <person name="Lin M.F."/>
            <person name="Lindblad-Toh K."/>
            <person name="Llopart A."/>
            <person name="Long M."/>
            <person name="Low L."/>
            <person name="Lozovsky E."/>
            <person name="Lu J."/>
            <person name="Luo M."/>
            <person name="Machado C.A."/>
            <person name="Makalowski W."/>
            <person name="Marzo M."/>
            <person name="Matsuda M."/>
            <person name="Matzkin L."/>
            <person name="McAllister B."/>
            <person name="McBride C.S."/>
            <person name="McKernan B."/>
            <person name="McKernan K."/>
            <person name="Mendez-Lago M."/>
            <person name="Minx P."/>
            <person name="Mollenhauer M.U."/>
            <person name="Montooth K."/>
            <person name="Mount S.M."/>
            <person name="Mu X."/>
            <person name="Myers E."/>
            <person name="Negre B."/>
            <person name="Newfeld S."/>
            <person name="Nielsen R."/>
            <person name="Noor M.A."/>
            <person name="O'Grady P."/>
            <person name="Pachter L."/>
            <person name="Papaceit M."/>
            <person name="Parisi M.J."/>
            <person name="Parisi M."/>
            <person name="Parts L."/>
            <person name="Pedersen J.S."/>
            <person name="Pesole G."/>
            <person name="Phillippy A.M."/>
            <person name="Ponting C.P."/>
            <person name="Pop M."/>
            <person name="Porcelli D."/>
            <person name="Powell J.R."/>
            <person name="Prohaska S."/>
            <person name="Pruitt K."/>
            <person name="Puig M."/>
            <person name="Quesneville H."/>
            <person name="Ram K.R."/>
            <person name="Rand D."/>
            <person name="Rasmussen M.D."/>
            <person name="Reed L.K."/>
            <person name="Reenan R."/>
            <person name="Reily A."/>
            <person name="Remington K.A."/>
            <person name="Rieger T.T."/>
            <person name="Ritchie M.G."/>
            <person name="Robin C."/>
            <person name="Rogers Y.H."/>
            <person name="Rohde C."/>
            <person name="Rozas J."/>
            <person name="Rubenfield M.J."/>
            <person name="Ruiz A."/>
            <person name="Russo S."/>
            <person name="Salzberg S.L."/>
            <person name="Sanchez-Gracia A."/>
            <person name="Saranga D.J."/>
            <person name="Sato H."/>
            <person name="Schaeffer S.W."/>
            <person name="Schatz M.C."/>
            <person name="Schlenke T."/>
            <person name="Schwartz R."/>
            <person name="Segarra C."/>
            <person name="Singh R.S."/>
            <person name="Sirot L."/>
            <person name="Sirota M."/>
            <person name="Sisneros N.B."/>
            <person name="Smith C.D."/>
            <person name="Smith T.F."/>
            <person name="Spieth J."/>
            <person name="Stage D.E."/>
            <person name="Stark A."/>
            <person name="Stephan W."/>
            <person name="Strausberg R.L."/>
            <person name="Strempel S."/>
            <person name="Sturgill D."/>
            <person name="Sutton G."/>
            <person name="Sutton G.G."/>
            <person name="Tao W."/>
            <person name="Teichmann S."/>
            <person name="Tobari Y.N."/>
            <person name="Tomimura Y."/>
            <person name="Tsolas J.M."/>
            <person name="Valente V.L."/>
            <person name="Venter E."/>
            <person name="Venter J.C."/>
            <person name="Vicario S."/>
            <person name="Vieira F.G."/>
            <person name="Vilella A.J."/>
            <person name="Villasante A."/>
            <person name="Walenz B."/>
            <person name="Wang J."/>
            <person name="Wasserman M."/>
            <person name="Watts T."/>
            <person name="Wilson D."/>
            <person name="Wilson R.K."/>
            <person name="Wing R.A."/>
            <person name="Wolfner M.F."/>
            <person name="Wong A."/>
            <person name="Wong G.K."/>
            <person name="Wu C.I."/>
            <person name="Wu G."/>
            <person name="Yamamoto D."/>
            <person name="Yang H.P."/>
            <person name="Yang S.P."/>
            <person name="Yorke J.A."/>
            <person name="Yoshida K."/>
            <person name="Zdobnov E."/>
            <person name="Zhang P."/>
            <person name="Zhang Y."/>
            <person name="Zimin A.V."/>
            <person name="Baldwin J."/>
            <person name="Abdouelleil A."/>
            <person name="Abdulkadir J."/>
            <person name="Abebe A."/>
            <person name="Abera B."/>
            <person name="Abreu J."/>
            <person name="Acer S.C."/>
            <person name="Aftuck L."/>
            <person name="Alexander A."/>
            <person name="An P."/>
            <person name="Anderson E."/>
            <person name="Anderson S."/>
            <person name="Arachi H."/>
            <person name="Azer M."/>
            <person name="Bachantsang P."/>
            <person name="Barry A."/>
            <person name="Bayul T."/>
            <person name="Berlin A."/>
            <person name="Bessette D."/>
            <person name="Bloom T."/>
            <person name="Blye J."/>
            <person name="Boguslavskiy L."/>
            <person name="Bonnet C."/>
            <person name="Boukhgalter B."/>
            <person name="Bourzgui I."/>
            <person name="Brown A."/>
            <person name="Cahill P."/>
            <person name="Channer S."/>
            <person name="Cheshatsang Y."/>
            <person name="Chuda L."/>
            <person name="Citroen M."/>
            <person name="Collymore A."/>
            <person name="Cooke P."/>
            <person name="Costello M."/>
            <person name="D'Aco K."/>
            <person name="Daza R."/>
            <person name="De Haan G."/>
            <person name="DeGray S."/>
            <person name="DeMaso C."/>
            <person name="Dhargay N."/>
            <person name="Dooley K."/>
            <person name="Dooley E."/>
            <person name="Doricent M."/>
            <person name="Dorje P."/>
            <person name="Dorjee K."/>
            <person name="Dupes A."/>
            <person name="Elong R."/>
            <person name="Falk J."/>
            <person name="Farina A."/>
            <person name="Faro S."/>
            <person name="Ferguson D."/>
            <person name="Fisher S."/>
            <person name="Foley C.D."/>
            <person name="Franke A."/>
            <person name="Friedrich D."/>
            <person name="Gadbois L."/>
            <person name="Gearin G."/>
            <person name="Gearin C.R."/>
            <person name="Giannoukos G."/>
            <person name="Goode T."/>
            <person name="Graham J."/>
            <person name="Grandbois E."/>
            <person name="Grewal S."/>
            <person name="Gyaltsen K."/>
            <person name="Hafez N."/>
            <person name="Hagos B."/>
            <person name="Hall J."/>
            <person name="Henson C."/>
            <person name="Hollinger A."/>
            <person name="Honan T."/>
            <person name="Huard M.D."/>
            <person name="Hughes L."/>
            <person name="Hurhula B."/>
            <person name="Husby M.E."/>
            <person name="Kamat A."/>
            <person name="Kanga B."/>
            <person name="Kashin S."/>
            <person name="Khazanovich D."/>
            <person name="Kisner P."/>
            <person name="Lance K."/>
            <person name="Lara M."/>
            <person name="Lee W."/>
            <person name="Lennon N."/>
            <person name="Letendre F."/>
            <person name="LeVine R."/>
            <person name="Lipovsky A."/>
            <person name="Liu X."/>
            <person name="Liu J."/>
            <person name="Liu S."/>
            <person name="Lokyitsang T."/>
            <person name="Lokyitsang Y."/>
            <person name="Lubonja R."/>
            <person name="Lui A."/>
            <person name="MacDonald P."/>
            <person name="Magnisalis V."/>
            <person name="Maru K."/>
            <person name="Matthews C."/>
            <person name="McCusker W."/>
            <person name="McDonough S."/>
            <person name="Mehta T."/>
            <person name="Meldrim J."/>
            <person name="Meneus L."/>
            <person name="Mihai O."/>
            <person name="Mihalev A."/>
            <person name="Mihova T."/>
            <person name="Mittelman R."/>
            <person name="Mlenga V."/>
            <person name="Montmayeur A."/>
            <person name="Mulrain L."/>
            <person name="Navidi A."/>
            <person name="Naylor J."/>
            <person name="Negash T."/>
            <person name="Nguyen T."/>
            <person name="Nguyen N."/>
            <person name="Nicol R."/>
            <person name="Norbu C."/>
            <person name="Norbu N."/>
            <person name="Novod N."/>
            <person name="O'Neill B."/>
            <person name="Osman S."/>
            <person name="Markiewicz E."/>
            <person name="Oyono O.L."/>
            <person name="Patti C."/>
            <person name="Phunkhang P."/>
            <person name="Pierre F."/>
            <person name="Priest M."/>
            <person name="Raghuraman S."/>
            <person name="Rege F."/>
            <person name="Reyes R."/>
            <person name="Rise C."/>
            <person name="Rogov P."/>
            <person name="Ross K."/>
            <person name="Ryan E."/>
            <person name="Settipalli S."/>
            <person name="Shea T."/>
            <person name="Sherpa N."/>
            <person name="Shi L."/>
            <person name="Shih D."/>
            <person name="Sparrow T."/>
            <person name="Spaulding J."/>
            <person name="Stalker J."/>
            <person name="Stange-Thomann N."/>
            <person name="Stavropoulos S."/>
            <person name="Stone C."/>
            <person name="Strader C."/>
            <person name="Tesfaye S."/>
            <person name="Thomson T."/>
            <person name="Thoulutsang Y."/>
            <person name="Thoulutsang D."/>
            <person name="Topham K."/>
            <person name="Topping I."/>
            <person name="Tsamla T."/>
            <person name="Vassiliev H."/>
            <person name="Vo A."/>
            <person name="Wangchuk T."/>
            <person name="Wangdi T."/>
            <person name="Weiand M."/>
            <person name="Wilkinson J."/>
            <person name="Wilson A."/>
            <person name="Yadav S."/>
            <person name="Young G."/>
            <person name="Yu Q."/>
            <person name="Zembek L."/>
            <person name="Zhong D."/>
            <person name="Zimmer A."/>
            <person name="Zwirko Z."/>
            <person name="Jaffe D.B."/>
            <person name="Alvarez P."/>
            <person name="Brockman W."/>
            <person name="Butler J."/>
            <person name="Chin C."/>
            <person name="Gnerre S."/>
            <person name="Grabherr M."/>
            <person name="Kleber M."/>
            <person name="Mauceli E."/>
            <person name="MacCallum I."/>
        </authorList>
    </citation>
    <scope>NUCLEOTIDE SEQUENCE [LARGE SCALE GENOMIC DNA]</scope>
    <source>
        <strain evidence="3">MSH-3 / Tucson 14011-0111.49</strain>
    </source>
</reference>
<evidence type="ECO:0000313" key="3">
    <source>
        <dbReference type="Proteomes" id="UP000008744"/>
    </source>
</evidence>
<dbReference type="Proteomes" id="UP000008744">
    <property type="component" value="Unassembled WGS sequence"/>
</dbReference>
<accession>B4GYN7</accession>
<proteinExistence type="predicted"/>
<keyword evidence="3" id="KW-1185">Reference proteome</keyword>
<sequence length="136" mass="15369">MNWKKIPVDDTVESFDSITTIQVSSCLLNLVLVTQVLELLVLPQFFGENKKSAKILVEPKPRSKVSDKSDNLETAKELPRSEMSDKLETAKELPRSEMTENLETAKELPRSEMSDNLETAKESLHDAVDLQKPIKK</sequence>
<evidence type="ECO:0000256" key="1">
    <source>
        <dbReference type="SAM" id="MobiDB-lite"/>
    </source>
</evidence>
<name>B4GYN7_DROPE</name>
<dbReference type="EMBL" id="CH479197">
    <property type="protein sequence ID" value="EDW27893.1"/>
    <property type="molecule type" value="Genomic_DNA"/>
</dbReference>
<dbReference type="AlphaFoldDB" id="B4GYN7"/>